<dbReference type="Pfam" id="PF13289">
    <property type="entry name" value="SIR2_2"/>
    <property type="match status" value="1"/>
</dbReference>
<evidence type="ECO:0000313" key="1">
    <source>
        <dbReference type="EMBL" id="RDD79730.1"/>
    </source>
</evidence>
<dbReference type="AlphaFoldDB" id="A0A369UJG8"/>
<reference evidence="1 2" key="1">
    <citation type="submission" date="2018-07" db="EMBL/GenBank/DDBJ databases">
        <title>Dyella tabacisoli L4-6T, whole genome shotgun sequence.</title>
        <authorList>
            <person name="Zhou X.-K."/>
            <person name="Li W.-J."/>
            <person name="Duan Y.-Q."/>
        </authorList>
    </citation>
    <scope>NUCLEOTIDE SEQUENCE [LARGE SCALE GENOMIC DNA]</scope>
    <source>
        <strain evidence="1 2">L4-6</strain>
    </source>
</reference>
<name>A0A369UJG8_9GAMM</name>
<organism evidence="1 2">
    <name type="scientific">Dyella tabacisoli</name>
    <dbReference type="NCBI Taxonomy" id="2282381"/>
    <lineage>
        <taxon>Bacteria</taxon>
        <taxon>Pseudomonadati</taxon>
        <taxon>Pseudomonadota</taxon>
        <taxon>Gammaproteobacteria</taxon>
        <taxon>Lysobacterales</taxon>
        <taxon>Rhodanobacteraceae</taxon>
        <taxon>Dyella</taxon>
    </lineage>
</organism>
<keyword evidence="2" id="KW-1185">Reference proteome</keyword>
<protein>
    <submittedName>
        <fullName evidence="1">Uncharacterized protein</fullName>
    </submittedName>
</protein>
<comment type="caution">
    <text evidence="1">The sequence shown here is derived from an EMBL/GenBank/DDBJ whole genome shotgun (WGS) entry which is preliminary data.</text>
</comment>
<evidence type="ECO:0000313" key="2">
    <source>
        <dbReference type="Proteomes" id="UP000253782"/>
    </source>
</evidence>
<proteinExistence type="predicted"/>
<accession>A0A369UJG8</accession>
<sequence>MSNSGPHFHDMEVLLERIVHASREIVFFFGSALSFPEAPDAPGVPSVSGVLDLVEKALRDSPQAFTPVHQAQEPSDAYQIAFAQLQAFRGQDAANDVIRQAVIRARKPPASHSTKVEAPNWKDPELGKALDADLAGWYLRPSLKALGQLLANHPGRLGRTVLTTNFDPLIQVAVQTAGGGYSRTMLHADGTLGQTEGSGVQIVHLHGFWHGTDTLHVPAQIAQPRPNLKRSLERLLQNRTLVIMGSGGWDDIFMSSLSDLITDNELNPDILWAFHESGELEISHKYSRVLAKLGPAVARARAQFFAGIDLHEFFPHLLDRLKTSSDTDAQRHINELLEKFQELAPDLRHKIVAQIDPSLVERVETLQAKHDLLERELHDSRHGSRDRVSNLETQTERLAADLKQAQSALTSTRLALTSAAVKDLSWLTMIRTRLMPQQPGRVPFHNSKEVALRGYHAAAGAQRTVPILREVTWSLVSYVENGLHRGYKAAIIFKGDNFVPGVVVTHRRRGESGPPTANGDYFWHLPNIYFGDYLEVSAGDNEPEAPLSWRDYEFQVKNPEGHMSEWILFTYPFDDVFLENVRLDSFQAGADLLEAGKPGEAVEPLRKAYVFSDRMFGIAAPETLDKKAMWERALDEAALAKLRFRVGDRLKVVSGPNEGLSGAVERLLLRHVHAYLIKPIDDGDAFQASDEQVERDAAVISGLSA</sequence>
<dbReference type="RefSeq" id="WP_114847473.1">
    <property type="nucleotide sequence ID" value="NZ_JBHSPE010000003.1"/>
</dbReference>
<gene>
    <name evidence="1" type="ORF">DVJ77_20865</name>
</gene>
<dbReference type="OrthoDB" id="5509947at2"/>
<dbReference type="EMBL" id="QQAH01000031">
    <property type="protein sequence ID" value="RDD79730.1"/>
    <property type="molecule type" value="Genomic_DNA"/>
</dbReference>
<dbReference type="Proteomes" id="UP000253782">
    <property type="component" value="Unassembled WGS sequence"/>
</dbReference>